<name>A0A6I9TEY6_SESIN</name>
<sequence length="235" mass="26814">MAQKYIDEEEMNAMKDNDWTRDPGRSRGERSRDGKQFHKDKGHNTEDCYQLRDEIERLVRQGYFKHLIDKSIETRGRSRSRSRERHQRDEVGTSGARDNAPTKGVIHTISGRPTAGDSMRARKKYARESRFKHGELMMHVENQESIVFGDEDLSSDSFDQNDPMVIKMDIANYHVHKVLIDNGSSVDIIFSNVLRKMDLGSVRLKPVRTPLVGFGGSEVVPEGVIELPVSLGEKT</sequence>
<dbReference type="OrthoDB" id="1752268at2759"/>
<gene>
    <name evidence="3" type="primary">LOC105165883</name>
</gene>
<evidence type="ECO:0000256" key="1">
    <source>
        <dbReference type="SAM" id="MobiDB-lite"/>
    </source>
</evidence>
<feature type="region of interest" description="Disordered" evidence="1">
    <location>
        <begin position="74"/>
        <end position="120"/>
    </location>
</feature>
<dbReference type="RefSeq" id="XP_011083341.1">
    <property type="nucleotide sequence ID" value="XM_011085039.1"/>
</dbReference>
<dbReference type="PANTHER" id="PTHR33240">
    <property type="entry name" value="OS08G0508500 PROTEIN"/>
    <property type="match status" value="1"/>
</dbReference>
<organism evidence="2 3">
    <name type="scientific">Sesamum indicum</name>
    <name type="common">Oriental sesame</name>
    <name type="synonym">Sesamum orientale</name>
    <dbReference type="NCBI Taxonomy" id="4182"/>
    <lineage>
        <taxon>Eukaryota</taxon>
        <taxon>Viridiplantae</taxon>
        <taxon>Streptophyta</taxon>
        <taxon>Embryophyta</taxon>
        <taxon>Tracheophyta</taxon>
        <taxon>Spermatophyta</taxon>
        <taxon>Magnoliopsida</taxon>
        <taxon>eudicotyledons</taxon>
        <taxon>Gunneridae</taxon>
        <taxon>Pentapetalae</taxon>
        <taxon>asterids</taxon>
        <taxon>lamiids</taxon>
        <taxon>Lamiales</taxon>
        <taxon>Pedaliaceae</taxon>
        <taxon>Sesamum</taxon>
    </lineage>
</organism>
<proteinExistence type="predicted"/>
<dbReference type="AlphaFoldDB" id="A0A6I9TEY6"/>
<feature type="region of interest" description="Disordered" evidence="1">
    <location>
        <begin position="1"/>
        <end position="48"/>
    </location>
</feature>
<dbReference type="InterPro" id="IPR021109">
    <property type="entry name" value="Peptidase_aspartic_dom_sf"/>
</dbReference>
<keyword evidence="2" id="KW-1185">Reference proteome</keyword>
<protein>
    <submittedName>
        <fullName evidence="3">Uncharacterized protein LOC105165883</fullName>
    </submittedName>
</protein>
<reference evidence="3" key="1">
    <citation type="submission" date="2025-08" db="UniProtKB">
        <authorList>
            <consortium name="RefSeq"/>
        </authorList>
    </citation>
    <scope>IDENTIFICATION</scope>
</reference>
<evidence type="ECO:0000313" key="2">
    <source>
        <dbReference type="Proteomes" id="UP000504604"/>
    </source>
</evidence>
<dbReference type="Gene3D" id="2.40.70.10">
    <property type="entry name" value="Acid Proteases"/>
    <property type="match status" value="1"/>
</dbReference>
<dbReference type="Proteomes" id="UP000504604">
    <property type="component" value="Linkage group LG7"/>
</dbReference>
<evidence type="ECO:0000313" key="3">
    <source>
        <dbReference type="RefSeq" id="XP_011083341.1"/>
    </source>
</evidence>
<accession>A0A6I9TEY6</accession>
<dbReference type="PANTHER" id="PTHR33240:SF15">
    <property type="entry name" value="GAG-PRO-LIKE PROTEIN"/>
    <property type="match status" value="1"/>
</dbReference>
<dbReference type="KEGG" id="sind:105165883"/>
<feature type="compositionally biased region" description="Basic and acidic residues" evidence="1">
    <location>
        <begin position="12"/>
        <end position="48"/>
    </location>
</feature>
<dbReference type="CDD" id="cd00303">
    <property type="entry name" value="retropepsin_like"/>
    <property type="match status" value="1"/>
</dbReference>
<dbReference type="GeneID" id="105165883"/>
<dbReference type="InParanoid" id="A0A6I9TEY6"/>